<reference evidence="1" key="1">
    <citation type="submission" date="2021-06" db="EMBL/GenBank/DDBJ databases">
        <authorList>
            <person name="Kallberg Y."/>
            <person name="Tangrot J."/>
            <person name="Rosling A."/>
        </authorList>
    </citation>
    <scope>NUCLEOTIDE SEQUENCE</scope>
    <source>
        <strain evidence="1">MA461A</strain>
    </source>
</reference>
<sequence>TLIRLQACVVLLKPLSNAKFSRPTFKLVTSKFHRLESFDDPELPAQQKNI</sequence>
<evidence type="ECO:0000313" key="2">
    <source>
        <dbReference type="Proteomes" id="UP000789920"/>
    </source>
</evidence>
<keyword evidence="2" id="KW-1185">Reference proteome</keyword>
<evidence type="ECO:0000313" key="1">
    <source>
        <dbReference type="EMBL" id="CAG8793115.1"/>
    </source>
</evidence>
<feature type="non-terminal residue" evidence="1">
    <location>
        <position position="1"/>
    </location>
</feature>
<gene>
    <name evidence="1" type="ORF">RPERSI_LOCUS19520</name>
</gene>
<dbReference type="Proteomes" id="UP000789920">
    <property type="component" value="Unassembled WGS sequence"/>
</dbReference>
<dbReference type="EMBL" id="CAJVQC010053594">
    <property type="protein sequence ID" value="CAG8793115.1"/>
    <property type="molecule type" value="Genomic_DNA"/>
</dbReference>
<accession>A0ACA9RHH1</accession>
<name>A0ACA9RHH1_9GLOM</name>
<protein>
    <submittedName>
        <fullName evidence="1">14179_t:CDS:1</fullName>
    </submittedName>
</protein>
<organism evidence="1 2">
    <name type="scientific">Racocetra persica</name>
    <dbReference type="NCBI Taxonomy" id="160502"/>
    <lineage>
        <taxon>Eukaryota</taxon>
        <taxon>Fungi</taxon>
        <taxon>Fungi incertae sedis</taxon>
        <taxon>Mucoromycota</taxon>
        <taxon>Glomeromycotina</taxon>
        <taxon>Glomeromycetes</taxon>
        <taxon>Diversisporales</taxon>
        <taxon>Gigasporaceae</taxon>
        <taxon>Racocetra</taxon>
    </lineage>
</organism>
<comment type="caution">
    <text evidence="1">The sequence shown here is derived from an EMBL/GenBank/DDBJ whole genome shotgun (WGS) entry which is preliminary data.</text>
</comment>
<proteinExistence type="predicted"/>